<dbReference type="Proteomes" id="UP000072741">
    <property type="component" value="Unassembled WGS sequence"/>
</dbReference>
<dbReference type="AlphaFoldDB" id="A0A147GZY4"/>
<accession>A0A147GZY4</accession>
<name>A0A147GZY4_9BURK</name>
<sequence>MVVCPPARLSMMTGCFHFLLSSWPRMRLIASELPPGAKGTTIVTALSGKVCEWAQTLALKTQQTSTARAMGFFMVLSPPARSAGVG</sequence>
<dbReference type="EMBL" id="LDSL01000051">
    <property type="protein sequence ID" value="KTT23103.1"/>
    <property type="molecule type" value="Genomic_DNA"/>
</dbReference>
<organism evidence="1 2">
    <name type="scientific">Pseudacidovorax intermedius</name>
    <dbReference type="NCBI Taxonomy" id="433924"/>
    <lineage>
        <taxon>Bacteria</taxon>
        <taxon>Pseudomonadati</taxon>
        <taxon>Pseudomonadota</taxon>
        <taxon>Betaproteobacteria</taxon>
        <taxon>Burkholderiales</taxon>
        <taxon>Comamonadaceae</taxon>
        <taxon>Pseudacidovorax</taxon>
    </lineage>
</organism>
<gene>
    <name evidence="1" type="ORF">NS331_07675</name>
</gene>
<keyword evidence="2" id="KW-1185">Reference proteome</keyword>
<protein>
    <submittedName>
        <fullName evidence="1">Uncharacterized protein</fullName>
    </submittedName>
</protein>
<evidence type="ECO:0000313" key="2">
    <source>
        <dbReference type="Proteomes" id="UP000072741"/>
    </source>
</evidence>
<comment type="caution">
    <text evidence="1">The sequence shown here is derived from an EMBL/GenBank/DDBJ whole genome shotgun (WGS) entry which is preliminary data.</text>
</comment>
<evidence type="ECO:0000313" key="1">
    <source>
        <dbReference type="EMBL" id="KTT23103.1"/>
    </source>
</evidence>
<reference evidence="1 2" key="1">
    <citation type="journal article" date="2016" name="Front. Microbiol.">
        <title>Genomic Resource of Rice Seed Associated Bacteria.</title>
        <authorList>
            <person name="Midha S."/>
            <person name="Bansal K."/>
            <person name="Sharma S."/>
            <person name="Kumar N."/>
            <person name="Patil P.P."/>
            <person name="Chaudhry V."/>
            <person name="Patil P.B."/>
        </authorList>
    </citation>
    <scope>NUCLEOTIDE SEQUENCE [LARGE SCALE GENOMIC DNA]</scope>
    <source>
        <strain evidence="1 2">NS331</strain>
    </source>
</reference>
<proteinExistence type="predicted"/>